<reference evidence="1 2" key="1">
    <citation type="submission" date="2023-03" db="EMBL/GenBank/DDBJ databases">
        <title>Bacillus Genome Sequencing.</title>
        <authorList>
            <person name="Dunlap C."/>
        </authorList>
    </citation>
    <scope>NUCLEOTIDE SEQUENCE [LARGE SCALE GENOMIC DNA]</scope>
    <source>
        <strain evidence="1 2">NRS-52</strain>
    </source>
</reference>
<evidence type="ECO:0000313" key="1">
    <source>
        <dbReference type="EMBL" id="MED5018093.1"/>
    </source>
</evidence>
<dbReference type="EMBL" id="JARTLD010000030">
    <property type="protein sequence ID" value="MED5018093.1"/>
    <property type="molecule type" value="Genomic_DNA"/>
</dbReference>
<keyword evidence="2" id="KW-1185">Reference proteome</keyword>
<comment type="caution">
    <text evidence="1">The sequence shown here is derived from an EMBL/GenBank/DDBJ whole genome shotgun (WGS) entry which is preliminary data.</text>
</comment>
<proteinExistence type="predicted"/>
<name>A0ABU6PVG1_9BACL</name>
<organism evidence="1 2">
    <name type="scientific">Paenibacillus chibensis</name>
    <dbReference type="NCBI Taxonomy" id="59846"/>
    <lineage>
        <taxon>Bacteria</taxon>
        <taxon>Bacillati</taxon>
        <taxon>Bacillota</taxon>
        <taxon>Bacilli</taxon>
        <taxon>Bacillales</taxon>
        <taxon>Paenibacillaceae</taxon>
        <taxon>Paenibacillus</taxon>
    </lineage>
</organism>
<evidence type="ECO:0000313" key="2">
    <source>
        <dbReference type="Proteomes" id="UP001343257"/>
    </source>
</evidence>
<gene>
    <name evidence="1" type="ORF">P9847_12345</name>
</gene>
<accession>A0ABU6PVG1</accession>
<dbReference type="Proteomes" id="UP001343257">
    <property type="component" value="Unassembled WGS sequence"/>
</dbReference>
<dbReference type="RefSeq" id="WP_328278209.1">
    <property type="nucleotide sequence ID" value="NZ_JARTLD010000030.1"/>
</dbReference>
<sequence>MPVFSSEVIANVSQAEGRVYTQYSLIFVNNCGYNVNIYFEGFSVSGSKQLFAQETVTMPPNGVFIREYPAFFDFAQFLFYVSMNRVTVQMFAAYANSEYTPISISPTLARRITSDFRNHIMLTASEQAVMSYKRVPDFTLPEQFGAALYAQGVEIISSLPVRYKMVQGGTVDGSFQYFPTPTTDIPTDSTALMVNFTCTTVTGGQVIYEGQTYGASEAYFNAVIPFNDHNLANLPEDQPLTLVVSAMDGSDEIFVTFRMLEEW</sequence>
<protein>
    <submittedName>
        <fullName evidence="1">Uncharacterized protein</fullName>
    </submittedName>
</protein>